<dbReference type="AlphaFoldDB" id="A0A9D4JPF9"/>
<evidence type="ECO:0000313" key="2">
    <source>
        <dbReference type="Proteomes" id="UP000828390"/>
    </source>
</evidence>
<dbReference type="EMBL" id="JAIWYP010000005">
    <property type="protein sequence ID" value="KAH3816123.1"/>
    <property type="molecule type" value="Genomic_DNA"/>
</dbReference>
<gene>
    <name evidence="1" type="ORF">DPMN_117631</name>
</gene>
<evidence type="ECO:0000313" key="1">
    <source>
        <dbReference type="EMBL" id="KAH3816123.1"/>
    </source>
</evidence>
<accession>A0A9D4JPF9</accession>
<keyword evidence="2" id="KW-1185">Reference proteome</keyword>
<sequence length="139" mass="16209">MSRRGQWTRRLTRHDTTRHDTKSWLRQYLGFSPKTAELNIKQHIIELDLDIIQTQLLNKLVFDPAGPIFELDLDIIKTQLLTKFDVIETQLLTKFDIIGTNLLTKFHEDRKINVATRVHIRKNAPPPGSHVFQPTGIIF</sequence>
<protein>
    <submittedName>
        <fullName evidence="1">Uncharacterized protein</fullName>
    </submittedName>
</protein>
<name>A0A9D4JPF9_DREPO</name>
<proteinExistence type="predicted"/>
<dbReference type="Proteomes" id="UP000828390">
    <property type="component" value="Unassembled WGS sequence"/>
</dbReference>
<reference evidence="1" key="2">
    <citation type="submission" date="2020-11" db="EMBL/GenBank/DDBJ databases">
        <authorList>
            <person name="McCartney M.A."/>
            <person name="Auch B."/>
            <person name="Kono T."/>
            <person name="Mallez S."/>
            <person name="Becker A."/>
            <person name="Gohl D.M."/>
            <person name="Silverstein K.A.T."/>
            <person name="Koren S."/>
            <person name="Bechman K.B."/>
            <person name="Herman A."/>
            <person name="Abrahante J.E."/>
            <person name="Garbe J."/>
        </authorList>
    </citation>
    <scope>NUCLEOTIDE SEQUENCE</scope>
    <source>
        <strain evidence="1">Duluth1</strain>
        <tissue evidence="1">Whole animal</tissue>
    </source>
</reference>
<reference evidence="1" key="1">
    <citation type="journal article" date="2019" name="bioRxiv">
        <title>The Genome of the Zebra Mussel, Dreissena polymorpha: A Resource for Invasive Species Research.</title>
        <authorList>
            <person name="McCartney M.A."/>
            <person name="Auch B."/>
            <person name="Kono T."/>
            <person name="Mallez S."/>
            <person name="Zhang Y."/>
            <person name="Obille A."/>
            <person name="Becker A."/>
            <person name="Abrahante J.E."/>
            <person name="Garbe J."/>
            <person name="Badalamenti J.P."/>
            <person name="Herman A."/>
            <person name="Mangelson H."/>
            <person name="Liachko I."/>
            <person name="Sullivan S."/>
            <person name="Sone E.D."/>
            <person name="Koren S."/>
            <person name="Silverstein K.A.T."/>
            <person name="Beckman K.B."/>
            <person name="Gohl D.M."/>
        </authorList>
    </citation>
    <scope>NUCLEOTIDE SEQUENCE</scope>
    <source>
        <strain evidence="1">Duluth1</strain>
        <tissue evidence="1">Whole animal</tissue>
    </source>
</reference>
<organism evidence="1 2">
    <name type="scientific">Dreissena polymorpha</name>
    <name type="common">Zebra mussel</name>
    <name type="synonym">Mytilus polymorpha</name>
    <dbReference type="NCBI Taxonomy" id="45954"/>
    <lineage>
        <taxon>Eukaryota</taxon>
        <taxon>Metazoa</taxon>
        <taxon>Spiralia</taxon>
        <taxon>Lophotrochozoa</taxon>
        <taxon>Mollusca</taxon>
        <taxon>Bivalvia</taxon>
        <taxon>Autobranchia</taxon>
        <taxon>Heteroconchia</taxon>
        <taxon>Euheterodonta</taxon>
        <taxon>Imparidentia</taxon>
        <taxon>Neoheterodontei</taxon>
        <taxon>Myida</taxon>
        <taxon>Dreissenoidea</taxon>
        <taxon>Dreissenidae</taxon>
        <taxon>Dreissena</taxon>
    </lineage>
</organism>
<comment type="caution">
    <text evidence="1">The sequence shown here is derived from an EMBL/GenBank/DDBJ whole genome shotgun (WGS) entry which is preliminary data.</text>
</comment>